<feature type="region of interest" description="Disordered" evidence="1">
    <location>
        <begin position="101"/>
        <end position="153"/>
    </location>
</feature>
<feature type="region of interest" description="Disordered" evidence="1">
    <location>
        <begin position="48"/>
        <end position="79"/>
    </location>
</feature>
<evidence type="ECO:0000313" key="3">
    <source>
        <dbReference type="Proteomes" id="UP001497516"/>
    </source>
</evidence>
<proteinExistence type="predicted"/>
<organism evidence="2 3">
    <name type="scientific">Linum trigynum</name>
    <dbReference type="NCBI Taxonomy" id="586398"/>
    <lineage>
        <taxon>Eukaryota</taxon>
        <taxon>Viridiplantae</taxon>
        <taxon>Streptophyta</taxon>
        <taxon>Embryophyta</taxon>
        <taxon>Tracheophyta</taxon>
        <taxon>Spermatophyta</taxon>
        <taxon>Magnoliopsida</taxon>
        <taxon>eudicotyledons</taxon>
        <taxon>Gunneridae</taxon>
        <taxon>Pentapetalae</taxon>
        <taxon>rosids</taxon>
        <taxon>fabids</taxon>
        <taxon>Malpighiales</taxon>
        <taxon>Linaceae</taxon>
        <taxon>Linum</taxon>
    </lineage>
</organism>
<feature type="compositionally biased region" description="Polar residues" evidence="1">
    <location>
        <begin position="103"/>
        <end position="113"/>
    </location>
</feature>
<protein>
    <submittedName>
        <fullName evidence="2">Uncharacterized protein</fullName>
    </submittedName>
</protein>
<evidence type="ECO:0000256" key="1">
    <source>
        <dbReference type="SAM" id="MobiDB-lite"/>
    </source>
</evidence>
<accession>A0AAV2F337</accession>
<evidence type="ECO:0000313" key="2">
    <source>
        <dbReference type="EMBL" id="CAL1392452.1"/>
    </source>
</evidence>
<dbReference type="EMBL" id="OZ034819">
    <property type="protein sequence ID" value="CAL1392452.1"/>
    <property type="molecule type" value="Genomic_DNA"/>
</dbReference>
<gene>
    <name evidence="2" type="ORF">LTRI10_LOCUS33096</name>
</gene>
<dbReference type="AlphaFoldDB" id="A0AAV2F337"/>
<sequence length="170" mass="17594">MSGNIARVTPLKAAAAASKEPTVVAEKTVAVATSFPCTSPSLMVIPPPIETKPAIDESPAAEPPTTKEVPSPFSRSSAAEGIPVTINANVLSSSAKKLAGNTVAVTIPSSPTRAPTVGKSRFSPEISTHGPGSTQEHRGQIRSTASTALDLKSVPLMSPINGWKFRKKRT</sequence>
<dbReference type="Proteomes" id="UP001497516">
    <property type="component" value="Chromosome 6"/>
</dbReference>
<name>A0AAV2F337_9ROSI</name>
<reference evidence="2 3" key="1">
    <citation type="submission" date="2024-04" db="EMBL/GenBank/DDBJ databases">
        <authorList>
            <person name="Fracassetti M."/>
        </authorList>
    </citation>
    <scope>NUCLEOTIDE SEQUENCE [LARGE SCALE GENOMIC DNA]</scope>
</reference>
<keyword evidence="3" id="KW-1185">Reference proteome</keyword>